<evidence type="ECO:0000313" key="2">
    <source>
        <dbReference type="EMBL" id="MFB9468538.1"/>
    </source>
</evidence>
<sequence length="153" mass="16463">MHCLRPALATALLLATVACASEPAGCAFRVVRGEPPEWARTGFTPGAQIHYATSGRGDMLALIFGYPLFSPPAPDRSNKILWRSRVPVEPGPLRIEARLNGTGAPERVTVGEGPGPSIVDLPRPGCWRLELAWGSHTDSIDLEYVRPRDSVPG</sequence>
<keyword evidence="1" id="KW-0732">Signal</keyword>
<dbReference type="RefSeq" id="WP_345397027.1">
    <property type="nucleotide sequence ID" value="NZ_BAAAXS010000001.1"/>
</dbReference>
<keyword evidence="3" id="KW-1185">Reference proteome</keyword>
<comment type="caution">
    <text evidence="2">The sequence shown here is derived from an EMBL/GenBank/DDBJ whole genome shotgun (WGS) entry which is preliminary data.</text>
</comment>
<evidence type="ECO:0000256" key="1">
    <source>
        <dbReference type="SAM" id="SignalP"/>
    </source>
</evidence>
<feature type="signal peptide" evidence="1">
    <location>
        <begin position="1"/>
        <end position="20"/>
    </location>
</feature>
<feature type="chain" id="PRO_5046358367" description="DUF4871 domain-containing protein" evidence="1">
    <location>
        <begin position="21"/>
        <end position="153"/>
    </location>
</feature>
<dbReference type="Proteomes" id="UP001589568">
    <property type="component" value="Unassembled WGS sequence"/>
</dbReference>
<evidence type="ECO:0000313" key="3">
    <source>
        <dbReference type="Proteomes" id="UP001589568"/>
    </source>
</evidence>
<name>A0ABV5NE29_9ACTN</name>
<gene>
    <name evidence="2" type="ORF">ACFFR3_03425</name>
</gene>
<dbReference type="PROSITE" id="PS51257">
    <property type="entry name" value="PROKAR_LIPOPROTEIN"/>
    <property type="match status" value="1"/>
</dbReference>
<organism evidence="2 3">
    <name type="scientific">Nonomuraea salmonea</name>
    <dbReference type="NCBI Taxonomy" id="46181"/>
    <lineage>
        <taxon>Bacteria</taxon>
        <taxon>Bacillati</taxon>
        <taxon>Actinomycetota</taxon>
        <taxon>Actinomycetes</taxon>
        <taxon>Streptosporangiales</taxon>
        <taxon>Streptosporangiaceae</taxon>
        <taxon>Nonomuraea</taxon>
    </lineage>
</organism>
<reference evidence="2 3" key="1">
    <citation type="submission" date="2024-09" db="EMBL/GenBank/DDBJ databases">
        <authorList>
            <person name="Sun Q."/>
            <person name="Mori K."/>
        </authorList>
    </citation>
    <scope>NUCLEOTIDE SEQUENCE [LARGE SCALE GENOMIC DNA]</scope>
    <source>
        <strain evidence="2 3">JCM 3324</strain>
    </source>
</reference>
<proteinExistence type="predicted"/>
<evidence type="ECO:0008006" key="4">
    <source>
        <dbReference type="Google" id="ProtNLM"/>
    </source>
</evidence>
<dbReference type="EMBL" id="JBHMCF010000003">
    <property type="protein sequence ID" value="MFB9468538.1"/>
    <property type="molecule type" value="Genomic_DNA"/>
</dbReference>
<accession>A0ABV5NE29</accession>
<protein>
    <recommendedName>
        <fullName evidence="4">DUF4871 domain-containing protein</fullName>
    </recommendedName>
</protein>